<feature type="transmembrane region" description="Helical" evidence="8">
    <location>
        <begin position="180"/>
        <end position="202"/>
    </location>
</feature>
<keyword evidence="5 8" id="KW-1133">Transmembrane helix</keyword>
<comment type="caution">
    <text evidence="10">The sequence shown here is derived from an EMBL/GenBank/DDBJ whole genome shotgun (WGS) entry which is preliminary data.</text>
</comment>
<keyword evidence="11" id="KW-1185">Reference proteome</keyword>
<feature type="transmembrane region" description="Helical" evidence="8">
    <location>
        <begin position="36"/>
        <end position="59"/>
    </location>
</feature>
<evidence type="ECO:0000256" key="3">
    <source>
        <dbReference type="ARBA" id="ARBA00022475"/>
    </source>
</evidence>
<dbReference type="Pfam" id="PF03458">
    <property type="entry name" value="Gly_transporter"/>
    <property type="match status" value="2"/>
</dbReference>
<comment type="similarity">
    <text evidence="2">Belongs to the UPF0126 family.</text>
</comment>
<evidence type="ECO:0000256" key="4">
    <source>
        <dbReference type="ARBA" id="ARBA00022692"/>
    </source>
</evidence>
<evidence type="ECO:0000256" key="8">
    <source>
        <dbReference type="SAM" id="Phobius"/>
    </source>
</evidence>
<dbReference type="EMBL" id="PVTL01000001">
    <property type="protein sequence ID" value="PRY70233.1"/>
    <property type="molecule type" value="Genomic_DNA"/>
</dbReference>
<dbReference type="Proteomes" id="UP000237983">
    <property type="component" value="Unassembled WGS sequence"/>
</dbReference>
<proteinExistence type="inferred from homology"/>
<comment type="subcellular location">
    <subcellularLocation>
        <location evidence="1">Cell membrane</location>
        <topology evidence="1">Multi-pass membrane protein</topology>
    </subcellularLocation>
</comment>
<evidence type="ECO:0000259" key="9">
    <source>
        <dbReference type="Pfam" id="PF03458"/>
    </source>
</evidence>
<feature type="transmembrane region" description="Helical" evidence="8">
    <location>
        <begin position="156"/>
        <end position="174"/>
    </location>
</feature>
<dbReference type="PANTHER" id="PTHR30506:SF3">
    <property type="entry name" value="UPF0126 INNER MEMBRANE PROTEIN YADS-RELATED"/>
    <property type="match status" value="1"/>
</dbReference>
<reference evidence="10 11" key="1">
    <citation type="submission" date="2018-03" db="EMBL/GenBank/DDBJ databases">
        <title>Genomic Encyclopedia of Type Strains, Phase III (KMG-III): the genomes of soil and plant-associated and newly described type strains.</title>
        <authorList>
            <person name="Whitman W."/>
        </authorList>
    </citation>
    <scope>NUCLEOTIDE SEQUENCE [LARGE SCALE GENOMIC DNA]</scope>
    <source>
        <strain evidence="10 11">CGMCC 1.12484</strain>
    </source>
</reference>
<evidence type="ECO:0000256" key="5">
    <source>
        <dbReference type="ARBA" id="ARBA00022989"/>
    </source>
</evidence>
<feature type="transmembrane region" description="Helical" evidence="8">
    <location>
        <begin position="124"/>
        <end position="144"/>
    </location>
</feature>
<feature type="transmembrane region" description="Helical" evidence="8">
    <location>
        <begin position="93"/>
        <end position="112"/>
    </location>
</feature>
<feature type="domain" description="Glycine transporter" evidence="9">
    <location>
        <begin position="11"/>
        <end position="87"/>
    </location>
</feature>
<feature type="compositionally biased region" description="Polar residues" evidence="7">
    <location>
        <begin position="264"/>
        <end position="280"/>
    </location>
</feature>
<dbReference type="PANTHER" id="PTHR30506">
    <property type="entry name" value="INNER MEMBRANE PROTEIN"/>
    <property type="match status" value="1"/>
</dbReference>
<evidence type="ECO:0000256" key="2">
    <source>
        <dbReference type="ARBA" id="ARBA00008193"/>
    </source>
</evidence>
<evidence type="ECO:0000313" key="11">
    <source>
        <dbReference type="Proteomes" id="UP000237983"/>
    </source>
</evidence>
<dbReference type="GO" id="GO:0005886">
    <property type="term" value="C:plasma membrane"/>
    <property type="evidence" value="ECO:0007669"/>
    <property type="project" value="UniProtKB-SubCell"/>
</dbReference>
<accession>A0A2T0VJ46</accession>
<dbReference type="InterPro" id="IPR005115">
    <property type="entry name" value="Gly_transporter"/>
</dbReference>
<feature type="transmembrane region" description="Helical" evidence="8">
    <location>
        <begin position="6"/>
        <end position="29"/>
    </location>
</feature>
<protein>
    <submittedName>
        <fullName evidence="10">Putative membrane protein YeiH</fullName>
    </submittedName>
</protein>
<keyword evidence="4 8" id="KW-0812">Transmembrane</keyword>
<gene>
    <name evidence="10" type="ORF">B0I08_101361</name>
</gene>
<organism evidence="10 11">
    <name type="scientific">Glaciihabitans tibetensis</name>
    <dbReference type="NCBI Taxonomy" id="1266600"/>
    <lineage>
        <taxon>Bacteria</taxon>
        <taxon>Bacillati</taxon>
        <taxon>Actinomycetota</taxon>
        <taxon>Actinomycetes</taxon>
        <taxon>Micrococcales</taxon>
        <taxon>Microbacteriaceae</taxon>
        <taxon>Glaciihabitans</taxon>
    </lineage>
</organism>
<sequence length="306" mass="31862">MISAAFVIPFWADILAIGIGALQGALFAAQYRDRRLDLLGVAIVGIASGFGGGLIRDILLSEVPAAMQSNWYLPVAVAAALLGMLLERVFSRLNALITALDALTIGLFGVIGTTKALSLGVPEVPAVFVGVVSAVGGSILRDILLNTPIALMHVGSLYAVAALFGCVTLVGLAIAGVPVIVAAIASVVVTFGVRILAVLFNWSLPEQRRLERIPRLPRIPRIARFPRSSKDRNAAARAGSPRTGAIPRVGPSTQTGSIARVSAGPTTGSIPRVTNAQPRTGSIPKQAPATRPASTARLPRGLRRKP</sequence>
<evidence type="ECO:0000313" key="10">
    <source>
        <dbReference type="EMBL" id="PRY70233.1"/>
    </source>
</evidence>
<evidence type="ECO:0000256" key="7">
    <source>
        <dbReference type="SAM" id="MobiDB-lite"/>
    </source>
</evidence>
<evidence type="ECO:0000256" key="6">
    <source>
        <dbReference type="ARBA" id="ARBA00023136"/>
    </source>
</evidence>
<feature type="domain" description="Glycine transporter" evidence="9">
    <location>
        <begin position="99"/>
        <end position="172"/>
    </location>
</feature>
<feature type="transmembrane region" description="Helical" evidence="8">
    <location>
        <begin position="71"/>
        <end position="86"/>
    </location>
</feature>
<name>A0A2T0VJ46_9MICO</name>
<feature type="region of interest" description="Disordered" evidence="7">
    <location>
        <begin position="227"/>
        <end position="306"/>
    </location>
</feature>
<keyword evidence="3" id="KW-1003">Cell membrane</keyword>
<keyword evidence="6 8" id="KW-0472">Membrane</keyword>
<evidence type="ECO:0000256" key="1">
    <source>
        <dbReference type="ARBA" id="ARBA00004651"/>
    </source>
</evidence>
<dbReference type="AlphaFoldDB" id="A0A2T0VJ46"/>